<evidence type="ECO:0000313" key="1">
    <source>
        <dbReference type="EMBL" id="MBW91503.1"/>
    </source>
</evidence>
<proteinExistence type="predicted"/>
<dbReference type="AlphaFoldDB" id="A0A2P2JDH1"/>
<protein>
    <submittedName>
        <fullName evidence="1">Uncharacterized protein</fullName>
    </submittedName>
</protein>
<organism evidence="1">
    <name type="scientific">Rhizophora mucronata</name>
    <name type="common">Asiatic mangrove</name>
    <dbReference type="NCBI Taxonomy" id="61149"/>
    <lineage>
        <taxon>Eukaryota</taxon>
        <taxon>Viridiplantae</taxon>
        <taxon>Streptophyta</taxon>
        <taxon>Embryophyta</taxon>
        <taxon>Tracheophyta</taxon>
        <taxon>Spermatophyta</taxon>
        <taxon>Magnoliopsida</taxon>
        <taxon>eudicotyledons</taxon>
        <taxon>Gunneridae</taxon>
        <taxon>Pentapetalae</taxon>
        <taxon>rosids</taxon>
        <taxon>fabids</taxon>
        <taxon>Malpighiales</taxon>
        <taxon>Rhizophoraceae</taxon>
        <taxon>Rhizophora</taxon>
    </lineage>
</organism>
<dbReference type="EMBL" id="GGEC01011020">
    <property type="protein sequence ID" value="MBW91503.1"/>
    <property type="molecule type" value="Transcribed_RNA"/>
</dbReference>
<sequence>MFSDDMITTGISLKADDPLIFLSSSYPVIPGME</sequence>
<reference evidence="1" key="1">
    <citation type="submission" date="2018-02" db="EMBL/GenBank/DDBJ databases">
        <title>Rhizophora mucronata_Transcriptome.</title>
        <authorList>
            <person name="Meera S.P."/>
            <person name="Sreeshan A."/>
            <person name="Augustine A."/>
        </authorList>
    </citation>
    <scope>NUCLEOTIDE SEQUENCE</scope>
    <source>
        <tissue evidence="1">Leaf</tissue>
    </source>
</reference>
<accession>A0A2P2JDH1</accession>
<name>A0A2P2JDH1_RHIMU</name>